<evidence type="ECO:0000313" key="1">
    <source>
        <dbReference type="EMBL" id="KAF0408917.1"/>
    </source>
</evidence>
<dbReference type="AlphaFoldDB" id="A0A8H4A2B6"/>
<gene>
    <name evidence="1" type="ORF">F8M41_008428</name>
</gene>
<keyword evidence="2" id="KW-1185">Reference proteome</keyword>
<reference evidence="1 2" key="1">
    <citation type="journal article" date="2019" name="Environ. Microbiol.">
        <title>At the nexus of three kingdoms: the genome of the mycorrhizal fungus Gigaspora margarita provides insights into plant, endobacterial and fungal interactions.</title>
        <authorList>
            <person name="Venice F."/>
            <person name="Ghignone S."/>
            <person name="Salvioli di Fossalunga A."/>
            <person name="Amselem J."/>
            <person name="Novero M."/>
            <person name="Xianan X."/>
            <person name="Sedzielewska Toro K."/>
            <person name="Morin E."/>
            <person name="Lipzen A."/>
            <person name="Grigoriev I.V."/>
            <person name="Henrissat B."/>
            <person name="Martin F.M."/>
            <person name="Bonfante P."/>
        </authorList>
    </citation>
    <scope>NUCLEOTIDE SEQUENCE [LARGE SCALE GENOMIC DNA]</scope>
    <source>
        <strain evidence="1 2">BEG34</strain>
    </source>
</reference>
<proteinExistence type="predicted"/>
<comment type="caution">
    <text evidence="1">The sequence shown here is derived from an EMBL/GenBank/DDBJ whole genome shotgun (WGS) entry which is preliminary data.</text>
</comment>
<accession>A0A8H4A2B6</accession>
<protein>
    <submittedName>
        <fullName evidence="1">Uncharacterized protein</fullName>
    </submittedName>
</protein>
<dbReference type="EMBL" id="WTPW01001888">
    <property type="protein sequence ID" value="KAF0408917.1"/>
    <property type="molecule type" value="Genomic_DNA"/>
</dbReference>
<evidence type="ECO:0000313" key="2">
    <source>
        <dbReference type="Proteomes" id="UP000439903"/>
    </source>
</evidence>
<name>A0A8H4A2B6_GIGMA</name>
<sequence>MSTKRREDFLKMLAVRVVLLPDSERAAMQPIKTIGSGSHYSPRPSNEQITLAEIKEMLIGLSEKVDRLKRKISNIDSSIAKQLIVKNIYPMEDQFKVETEEFLLENEADFYEEMDDRD</sequence>
<dbReference type="Proteomes" id="UP000439903">
    <property type="component" value="Unassembled WGS sequence"/>
</dbReference>
<organism evidence="1 2">
    <name type="scientific">Gigaspora margarita</name>
    <dbReference type="NCBI Taxonomy" id="4874"/>
    <lineage>
        <taxon>Eukaryota</taxon>
        <taxon>Fungi</taxon>
        <taxon>Fungi incertae sedis</taxon>
        <taxon>Mucoromycota</taxon>
        <taxon>Glomeromycotina</taxon>
        <taxon>Glomeromycetes</taxon>
        <taxon>Diversisporales</taxon>
        <taxon>Gigasporaceae</taxon>
        <taxon>Gigaspora</taxon>
    </lineage>
</organism>